<evidence type="ECO:0000256" key="7">
    <source>
        <dbReference type="SAM" id="Phobius"/>
    </source>
</evidence>
<organism evidence="9 10">
    <name type="scientific">Xylaria grammica</name>
    <dbReference type="NCBI Taxonomy" id="363999"/>
    <lineage>
        <taxon>Eukaryota</taxon>
        <taxon>Fungi</taxon>
        <taxon>Dikarya</taxon>
        <taxon>Ascomycota</taxon>
        <taxon>Pezizomycotina</taxon>
        <taxon>Sordariomycetes</taxon>
        <taxon>Xylariomycetidae</taxon>
        <taxon>Xylariales</taxon>
        <taxon>Xylariaceae</taxon>
        <taxon>Xylaria</taxon>
    </lineage>
</organism>
<dbReference type="EMBL" id="RYZI01000019">
    <property type="protein sequence ID" value="RWA13791.1"/>
    <property type="molecule type" value="Genomic_DNA"/>
</dbReference>
<keyword evidence="4 7" id="KW-0472">Membrane</keyword>
<feature type="transmembrane region" description="Helical" evidence="7">
    <location>
        <begin position="151"/>
        <end position="172"/>
    </location>
</feature>
<comment type="caution">
    <text evidence="9">The sequence shown here is derived from an EMBL/GenBank/DDBJ whole genome shotgun (WGS) entry which is preliminary data.</text>
</comment>
<dbReference type="GO" id="GO:0016020">
    <property type="term" value="C:membrane"/>
    <property type="evidence" value="ECO:0007669"/>
    <property type="project" value="UniProtKB-SubCell"/>
</dbReference>
<dbReference type="Proteomes" id="UP000286045">
    <property type="component" value="Unassembled WGS sequence"/>
</dbReference>
<feature type="transmembrane region" description="Helical" evidence="7">
    <location>
        <begin position="192"/>
        <end position="221"/>
    </location>
</feature>
<evidence type="ECO:0000256" key="1">
    <source>
        <dbReference type="ARBA" id="ARBA00004141"/>
    </source>
</evidence>
<gene>
    <name evidence="9" type="ORF">EKO27_g1281</name>
</gene>
<feature type="domain" description="Rhodopsin" evidence="8">
    <location>
        <begin position="46"/>
        <end position="295"/>
    </location>
</feature>
<feature type="transmembrane region" description="Helical" evidence="7">
    <location>
        <begin position="58"/>
        <end position="79"/>
    </location>
</feature>
<comment type="subcellular location">
    <subcellularLocation>
        <location evidence="1">Membrane</location>
        <topology evidence="1">Multi-pass membrane protein</topology>
    </subcellularLocation>
</comment>
<feature type="transmembrane region" description="Helical" evidence="7">
    <location>
        <begin position="233"/>
        <end position="251"/>
    </location>
</feature>
<keyword evidence="10" id="KW-1185">Reference proteome</keyword>
<feature type="region of interest" description="Disordered" evidence="6">
    <location>
        <begin position="323"/>
        <end position="364"/>
    </location>
</feature>
<accession>A0A439DHB4</accession>
<dbReference type="InterPro" id="IPR049326">
    <property type="entry name" value="Rhodopsin_dom_fungi"/>
</dbReference>
<keyword evidence="3 7" id="KW-1133">Transmembrane helix</keyword>
<feature type="transmembrane region" description="Helical" evidence="7">
    <location>
        <begin position="271"/>
        <end position="291"/>
    </location>
</feature>
<proteinExistence type="inferred from homology"/>
<evidence type="ECO:0000256" key="5">
    <source>
        <dbReference type="ARBA" id="ARBA00038359"/>
    </source>
</evidence>
<evidence type="ECO:0000256" key="4">
    <source>
        <dbReference type="ARBA" id="ARBA00023136"/>
    </source>
</evidence>
<feature type="transmembrane region" description="Helical" evidence="7">
    <location>
        <begin position="117"/>
        <end position="139"/>
    </location>
</feature>
<comment type="similarity">
    <text evidence="5">Belongs to the SAT4 family.</text>
</comment>
<keyword evidence="2 7" id="KW-0812">Transmembrane</keyword>
<sequence>MPVLPALQLLQRAGETSGGSGPGVSYDAFLGVIWALTALATVFLAVRLQSRYRGPRRLFWDDGFAIFAWSLAFATAILWQAEASNMYYSLNVAAGLVPPGSASDVQNRLLRYIHSEFAALLLYYSTICTIKLSYLFFFRRLGSNIDRFGRIWWPILLFVLATYFIMLGTYPYSCSTTTSIAYLSTQCNSASFHHYTTIILDLSCVLDVVSDALILIIPFTLLWKVRIRRAKKVAFLGLFSVSVITIVVAIVRTANANDTKVSSGQFDPTFLYLWSAVEACVAIIVSCLSAFPQLFAASPRNAKPIFTPSDTYRAMMSRIRARRTGGGGSGSGQYTTMHGQELEPYSTSQGSDSGKLLDGLKPPK</sequence>
<reference evidence="9 10" key="1">
    <citation type="submission" date="2018-12" db="EMBL/GenBank/DDBJ databases">
        <title>Draft genome sequence of Xylaria grammica IHI A82.</title>
        <authorList>
            <person name="Buettner E."/>
            <person name="Kellner H."/>
        </authorList>
    </citation>
    <scope>NUCLEOTIDE SEQUENCE [LARGE SCALE GENOMIC DNA]</scope>
    <source>
        <strain evidence="9 10">IHI A82</strain>
    </source>
</reference>
<evidence type="ECO:0000259" key="8">
    <source>
        <dbReference type="Pfam" id="PF20684"/>
    </source>
</evidence>
<feature type="transmembrane region" description="Helical" evidence="7">
    <location>
        <begin position="28"/>
        <end position="46"/>
    </location>
</feature>
<evidence type="ECO:0000313" key="10">
    <source>
        <dbReference type="Proteomes" id="UP000286045"/>
    </source>
</evidence>
<dbReference type="PANTHER" id="PTHR33048:SF47">
    <property type="entry name" value="INTEGRAL MEMBRANE PROTEIN-RELATED"/>
    <property type="match status" value="1"/>
</dbReference>
<dbReference type="InterPro" id="IPR052337">
    <property type="entry name" value="SAT4-like"/>
</dbReference>
<evidence type="ECO:0000256" key="6">
    <source>
        <dbReference type="SAM" id="MobiDB-lite"/>
    </source>
</evidence>
<evidence type="ECO:0000256" key="2">
    <source>
        <dbReference type="ARBA" id="ARBA00022692"/>
    </source>
</evidence>
<evidence type="ECO:0000256" key="3">
    <source>
        <dbReference type="ARBA" id="ARBA00022989"/>
    </source>
</evidence>
<evidence type="ECO:0000313" key="9">
    <source>
        <dbReference type="EMBL" id="RWA13791.1"/>
    </source>
</evidence>
<protein>
    <recommendedName>
        <fullName evidence="8">Rhodopsin domain-containing protein</fullName>
    </recommendedName>
</protein>
<dbReference type="Pfam" id="PF20684">
    <property type="entry name" value="Fung_rhodopsin"/>
    <property type="match status" value="1"/>
</dbReference>
<name>A0A439DHB4_9PEZI</name>
<dbReference type="PANTHER" id="PTHR33048">
    <property type="entry name" value="PTH11-LIKE INTEGRAL MEMBRANE PROTEIN (AFU_ORTHOLOGUE AFUA_5G11245)"/>
    <property type="match status" value="1"/>
</dbReference>
<dbReference type="STRING" id="363999.A0A439DHB4"/>
<dbReference type="AlphaFoldDB" id="A0A439DHB4"/>